<dbReference type="Ensembl" id="ENSAPET00000018940.1">
    <property type="protein sequence ID" value="ENSAPEP00000018431.1"/>
    <property type="gene ID" value="ENSAPEG00000013150.1"/>
</dbReference>
<dbReference type="NCBIfam" id="TIGR00231">
    <property type="entry name" value="small_GTP"/>
    <property type="match status" value="1"/>
</dbReference>
<protein>
    <recommendedName>
        <fullName evidence="6">RAB44, member RAS oncogene family</fullName>
    </recommendedName>
</protein>
<proteinExistence type="predicted"/>
<feature type="region of interest" description="Disordered" evidence="3">
    <location>
        <begin position="98"/>
        <end position="117"/>
    </location>
</feature>
<dbReference type="AlphaFoldDB" id="A0A3P8T1D5"/>
<evidence type="ECO:0000256" key="3">
    <source>
        <dbReference type="SAM" id="MobiDB-lite"/>
    </source>
</evidence>
<evidence type="ECO:0000256" key="1">
    <source>
        <dbReference type="ARBA" id="ARBA00022741"/>
    </source>
</evidence>
<keyword evidence="1" id="KW-0547">Nucleotide-binding</keyword>
<dbReference type="CDD" id="cd00154">
    <property type="entry name" value="Rab"/>
    <property type="match status" value="1"/>
</dbReference>
<feature type="compositionally biased region" description="Basic residues" evidence="3">
    <location>
        <begin position="1"/>
        <end position="11"/>
    </location>
</feature>
<dbReference type="Pfam" id="PF00071">
    <property type="entry name" value="Ras"/>
    <property type="match status" value="1"/>
</dbReference>
<evidence type="ECO:0000256" key="2">
    <source>
        <dbReference type="ARBA" id="ARBA00023134"/>
    </source>
</evidence>
<dbReference type="SMART" id="SM00175">
    <property type="entry name" value="RAB"/>
    <property type="match status" value="1"/>
</dbReference>
<dbReference type="InterPro" id="IPR001806">
    <property type="entry name" value="Small_GTPase"/>
</dbReference>
<dbReference type="STRING" id="161767.ENSAPEP00000018431"/>
<evidence type="ECO:0000313" key="5">
    <source>
        <dbReference type="Proteomes" id="UP000265080"/>
    </source>
</evidence>
<dbReference type="GO" id="GO:0005525">
    <property type="term" value="F:GTP binding"/>
    <property type="evidence" value="ECO:0007669"/>
    <property type="project" value="UniProtKB-KW"/>
</dbReference>
<dbReference type="Gene3D" id="3.40.50.300">
    <property type="entry name" value="P-loop containing nucleotide triphosphate hydrolases"/>
    <property type="match status" value="1"/>
</dbReference>
<dbReference type="SMART" id="SM00176">
    <property type="entry name" value="RAN"/>
    <property type="match status" value="1"/>
</dbReference>
<keyword evidence="5" id="KW-1185">Reference proteome</keyword>
<dbReference type="InterPro" id="IPR050227">
    <property type="entry name" value="Rab"/>
</dbReference>
<feature type="compositionally biased region" description="Basic and acidic residues" evidence="3">
    <location>
        <begin position="12"/>
        <end position="27"/>
    </location>
</feature>
<reference evidence="4" key="3">
    <citation type="submission" date="2025-09" db="UniProtKB">
        <authorList>
            <consortium name="Ensembl"/>
        </authorList>
    </citation>
    <scope>IDENTIFICATION</scope>
</reference>
<feature type="compositionally biased region" description="Basic and acidic residues" evidence="3">
    <location>
        <begin position="98"/>
        <end position="108"/>
    </location>
</feature>
<dbReference type="InterPro" id="IPR027417">
    <property type="entry name" value="P-loop_NTPase"/>
</dbReference>
<reference evidence="4 5" key="1">
    <citation type="submission" date="2018-03" db="EMBL/GenBank/DDBJ databases">
        <title>Finding Nemo's genes: A chromosome-scale reference assembly of the genome of the orange clownfish Amphiprion percula.</title>
        <authorList>
            <person name="Lehmann R."/>
        </authorList>
    </citation>
    <scope>NUCLEOTIDE SEQUENCE</scope>
</reference>
<dbReference type="SUPFAM" id="SSF52540">
    <property type="entry name" value="P-loop containing nucleoside triphosphate hydrolases"/>
    <property type="match status" value="1"/>
</dbReference>
<dbReference type="OMA" id="CETVEYS"/>
<dbReference type="SMART" id="SM00173">
    <property type="entry name" value="RAS"/>
    <property type="match status" value="1"/>
</dbReference>
<name>A0A3P8T1D5_AMPPE</name>
<evidence type="ECO:0008006" key="6">
    <source>
        <dbReference type="Google" id="ProtNLM"/>
    </source>
</evidence>
<feature type="region of interest" description="Disordered" evidence="3">
    <location>
        <begin position="1"/>
        <end position="72"/>
    </location>
</feature>
<dbReference type="Proteomes" id="UP000265080">
    <property type="component" value="Chromosome 6"/>
</dbReference>
<dbReference type="PROSITE" id="PS51420">
    <property type="entry name" value="RHO"/>
    <property type="match status" value="1"/>
</dbReference>
<organism evidence="4 5">
    <name type="scientific">Amphiprion percula</name>
    <name type="common">Orange clownfish</name>
    <name type="synonym">Lutjanus percula</name>
    <dbReference type="NCBI Taxonomy" id="161767"/>
    <lineage>
        <taxon>Eukaryota</taxon>
        <taxon>Metazoa</taxon>
        <taxon>Chordata</taxon>
        <taxon>Craniata</taxon>
        <taxon>Vertebrata</taxon>
        <taxon>Euteleostomi</taxon>
        <taxon>Actinopterygii</taxon>
        <taxon>Neopterygii</taxon>
        <taxon>Teleostei</taxon>
        <taxon>Neoteleostei</taxon>
        <taxon>Acanthomorphata</taxon>
        <taxon>Ovalentaria</taxon>
        <taxon>Pomacentridae</taxon>
        <taxon>Amphiprion</taxon>
    </lineage>
</organism>
<accession>A0A3P8T1D5</accession>
<dbReference type="InterPro" id="IPR005225">
    <property type="entry name" value="Small_GTP-bd"/>
</dbReference>
<dbReference type="PANTHER" id="PTHR47977">
    <property type="entry name" value="RAS-RELATED PROTEIN RAB"/>
    <property type="match status" value="1"/>
</dbReference>
<dbReference type="PROSITE" id="PS51419">
    <property type="entry name" value="RAB"/>
    <property type="match status" value="1"/>
</dbReference>
<dbReference type="GO" id="GO:0003924">
    <property type="term" value="F:GTPase activity"/>
    <property type="evidence" value="ECO:0007669"/>
    <property type="project" value="InterPro"/>
</dbReference>
<feature type="compositionally biased region" description="Basic and acidic residues" evidence="3">
    <location>
        <begin position="39"/>
        <end position="54"/>
    </location>
</feature>
<evidence type="ECO:0000313" key="4">
    <source>
        <dbReference type="Ensembl" id="ENSAPEP00000018431.1"/>
    </source>
</evidence>
<reference evidence="4" key="2">
    <citation type="submission" date="2025-08" db="UniProtKB">
        <authorList>
            <consortium name="Ensembl"/>
        </authorList>
    </citation>
    <scope>IDENTIFICATION</scope>
</reference>
<keyword evidence="2" id="KW-0342">GTP-binding</keyword>
<dbReference type="SMART" id="SM00174">
    <property type="entry name" value="RHO"/>
    <property type="match status" value="1"/>
</dbReference>
<dbReference type="PRINTS" id="PR00449">
    <property type="entry name" value="RASTRNSFRMNG"/>
</dbReference>
<dbReference type="GeneTree" id="ENSGT00940000160379"/>
<sequence>MGSSRRNKGRQHAKEEATENTRDDEASKTPNISLAIETARQEELTDIKSPEKIRKVSSTVNEDENTEKLPNKDTFFTDSSTVMTADNDVLKSNKDVDDKDKKLVKEPENLTGDPRGTGLRSDSYHVVMIGDSSVGKTSFMKRAQTGKFSLDIPSSIGLDSCMWTVVVDGKPVVLELWDTAGQERFRSITRHIFHKAQAFLLMYDITCTESFSAVSYWANCIQESGTEDVTVLLLGNKSDCAKRQVKTEQGEILAKEYNFEFMECSAATGENVVQCLETVARMLNQKIGAREEATVVQQEAGQKKRSTCC</sequence>
<dbReference type="PROSITE" id="PS51421">
    <property type="entry name" value="RAS"/>
    <property type="match status" value="1"/>
</dbReference>